<gene>
    <name evidence="1" type="ORF">KOW79_019109</name>
</gene>
<name>A0A9D3NB07_9TELE</name>
<protein>
    <submittedName>
        <fullName evidence="1">Uncharacterized protein</fullName>
    </submittedName>
</protein>
<evidence type="ECO:0000313" key="1">
    <source>
        <dbReference type="EMBL" id="KAG7318074.1"/>
    </source>
</evidence>
<sequence length="99" mass="10998">MGHPTNHPPPRIPARVRVRRLLLLADATAAYVRLVRRGSFGCFHWSERYVGGVLERTRGCPYSPPSHLLPLPQVLVVSKTQRGAGMARGMAAKITPDFR</sequence>
<dbReference type="EMBL" id="JAHKSW010000023">
    <property type="protein sequence ID" value="KAG7318074.1"/>
    <property type="molecule type" value="Genomic_DNA"/>
</dbReference>
<dbReference type="Proteomes" id="UP000824219">
    <property type="component" value="Linkage Group LG23"/>
</dbReference>
<reference evidence="1 2" key="1">
    <citation type="submission" date="2021-06" db="EMBL/GenBank/DDBJ databases">
        <title>Chromosome-level genome assembly of the red-tail catfish (Hemibagrus wyckioides).</title>
        <authorList>
            <person name="Shao F."/>
        </authorList>
    </citation>
    <scope>NUCLEOTIDE SEQUENCE [LARGE SCALE GENOMIC DNA]</scope>
    <source>
        <strain evidence="1">EC202008001</strain>
        <tissue evidence="1">Blood</tissue>
    </source>
</reference>
<comment type="caution">
    <text evidence="1">The sequence shown here is derived from an EMBL/GenBank/DDBJ whole genome shotgun (WGS) entry which is preliminary data.</text>
</comment>
<evidence type="ECO:0000313" key="2">
    <source>
        <dbReference type="Proteomes" id="UP000824219"/>
    </source>
</evidence>
<keyword evidence="2" id="KW-1185">Reference proteome</keyword>
<organism evidence="1 2">
    <name type="scientific">Hemibagrus wyckioides</name>
    <dbReference type="NCBI Taxonomy" id="337641"/>
    <lineage>
        <taxon>Eukaryota</taxon>
        <taxon>Metazoa</taxon>
        <taxon>Chordata</taxon>
        <taxon>Craniata</taxon>
        <taxon>Vertebrata</taxon>
        <taxon>Euteleostomi</taxon>
        <taxon>Actinopterygii</taxon>
        <taxon>Neopterygii</taxon>
        <taxon>Teleostei</taxon>
        <taxon>Ostariophysi</taxon>
        <taxon>Siluriformes</taxon>
        <taxon>Bagridae</taxon>
        <taxon>Hemibagrus</taxon>
    </lineage>
</organism>
<proteinExistence type="predicted"/>
<dbReference type="AlphaFoldDB" id="A0A9D3NB07"/>
<accession>A0A9D3NB07</accession>